<proteinExistence type="predicted"/>
<sequence>MIVKPLMESNKMKKLEVILQRISPLHPNCKGIEEELARSRAGYRVEKSLQYHLELLPSEDTFILHDLRLPFGKQFFQIDVLILRPNFFLLLEVKNMAGTLIFDHQFNQLIRINNIIEEIFPSPLSQIYRQQFLFSEWLKLQKYSDSLIESLVVISNPLTRIQATPENHALSHLVIHSNNFLSKFHSLNKTHQEQKFTSKELKKLSKLLLKHHTFTDTNLFKQFNLSEKDIVKGVICPNCSKLPMVRKKSKWHCDSCNLYSKDAHIQALKDYTLLFGQSMTNKQCRDFLQITSRNVAQYILGSHSFPTTGAKKGRKYYLIFDDQ</sequence>
<evidence type="ECO:0000313" key="2">
    <source>
        <dbReference type="EMBL" id="MBN3546660.1"/>
    </source>
</evidence>
<keyword evidence="3" id="KW-1185">Reference proteome</keyword>
<evidence type="ECO:0000259" key="1">
    <source>
        <dbReference type="PROSITE" id="PS50965"/>
    </source>
</evidence>
<protein>
    <submittedName>
        <fullName evidence="2">NERD domain-containing protein</fullName>
    </submittedName>
</protein>
<feature type="domain" description="NERD" evidence="1">
    <location>
        <begin position="41"/>
        <end position="157"/>
    </location>
</feature>
<organism evidence="2 3">
    <name type="scientific">Fictibacillus barbaricus</name>
    <dbReference type="NCBI Taxonomy" id="182136"/>
    <lineage>
        <taxon>Bacteria</taxon>
        <taxon>Bacillati</taxon>
        <taxon>Bacillota</taxon>
        <taxon>Bacilli</taxon>
        <taxon>Bacillales</taxon>
        <taxon>Fictibacillaceae</taxon>
        <taxon>Fictibacillus</taxon>
    </lineage>
</organism>
<dbReference type="PROSITE" id="PS50965">
    <property type="entry name" value="NERD"/>
    <property type="match status" value="1"/>
</dbReference>
<reference evidence="2 3" key="1">
    <citation type="submission" date="2021-01" db="EMBL/GenBank/DDBJ databases">
        <title>Genome Sequencing of Type Strains.</title>
        <authorList>
            <person name="Lemaire J.F."/>
            <person name="Inderbitzin P."/>
            <person name="Collins S.B."/>
            <person name="Wespe N."/>
            <person name="Knight-Connoni V."/>
        </authorList>
    </citation>
    <scope>NUCLEOTIDE SEQUENCE [LARGE SCALE GENOMIC DNA]</scope>
    <source>
        <strain evidence="2 3">DSM 14730</strain>
    </source>
</reference>
<comment type="caution">
    <text evidence="2">The sequence shown here is derived from an EMBL/GenBank/DDBJ whole genome shotgun (WGS) entry which is preliminary data.</text>
</comment>
<dbReference type="EMBL" id="JAFHKS010000044">
    <property type="protein sequence ID" value="MBN3546660.1"/>
    <property type="molecule type" value="Genomic_DNA"/>
</dbReference>
<gene>
    <name evidence="2" type="ORF">JYA64_15235</name>
</gene>
<dbReference type="Pfam" id="PF08378">
    <property type="entry name" value="NERD"/>
    <property type="match status" value="1"/>
</dbReference>
<name>A0ABS2ZFD0_9BACL</name>
<dbReference type="Proteomes" id="UP001319060">
    <property type="component" value="Unassembled WGS sequence"/>
</dbReference>
<evidence type="ECO:0000313" key="3">
    <source>
        <dbReference type="Proteomes" id="UP001319060"/>
    </source>
</evidence>
<accession>A0ABS2ZFD0</accession>
<dbReference type="RefSeq" id="WP_188400965.1">
    <property type="nucleotide sequence ID" value="NZ_BMCE01000001.1"/>
</dbReference>
<dbReference type="InterPro" id="IPR011528">
    <property type="entry name" value="NERD"/>
</dbReference>